<protein>
    <submittedName>
        <fullName evidence="1">Uncharacterized protein</fullName>
    </submittedName>
</protein>
<dbReference type="Proteomes" id="UP000053989">
    <property type="component" value="Unassembled WGS sequence"/>
</dbReference>
<name>A0A0C2ZTF9_9AGAM</name>
<evidence type="ECO:0000313" key="2">
    <source>
        <dbReference type="Proteomes" id="UP000053989"/>
    </source>
</evidence>
<dbReference type="InParanoid" id="A0A0C2ZTF9"/>
<keyword evidence="2" id="KW-1185">Reference proteome</keyword>
<organism evidence="1 2">
    <name type="scientific">Scleroderma citrinum Foug A</name>
    <dbReference type="NCBI Taxonomy" id="1036808"/>
    <lineage>
        <taxon>Eukaryota</taxon>
        <taxon>Fungi</taxon>
        <taxon>Dikarya</taxon>
        <taxon>Basidiomycota</taxon>
        <taxon>Agaricomycotina</taxon>
        <taxon>Agaricomycetes</taxon>
        <taxon>Agaricomycetidae</taxon>
        <taxon>Boletales</taxon>
        <taxon>Sclerodermatineae</taxon>
        <taxon>Sclerodermataceae</taxon>
        <taxon>Scleroderma</taxon>
    </lineage>
</organism>
<dbReference type="HOGENOM" id="CLU_2655896_0_0_1"/>
<evidence type="ECO:0000313" key="1">
    <source>
        <dbReference type="EMBL" id="KIM64808.1"/>
    </source>
</evidence>
<gene>
    <name evidence="1" type="ORF">SCLCIDRAFT_1212887</name>
</gene>
<proteinExistence type="predicted"/>
<sequence length="76" mass="8672">MAYWWRYVVLHMIKLPGNGHKWHQALQTLVPLEEISDGEVEAPDSLSSLAYTSVFHPGTEVMKCEIKMNLTRKAST</sequence>
<dbReference type="EMBL" id="KN822026">
    <property type="protein sequence ID" value="KIM64808.1"/>
    <property type="molecule type" value="Genomic_DNA"/>
</dbReference>
<reference evidence="1 2" key="1">
    <citation type="submission" date="2014-04" db="EMBL/GenBank/DDBJ databases">
        <authorList>
            <consortium name="DOE Joint Genome Institute"/>
            <person name="Kuo A."/>
            <person name="Kohler A."/>
            <person name="Nagy L.G."/>
            <person name="Floudas D."/>
            <person name="Copeland A."/>
            <person name="Barry K.W."/>
            <person name="Cichocki N."/>
            <person name="Veneault-Fourrey C."/>
            <person name="LaButti K."/>
            <person name="Lindquist E.A."/>
            <person name="Lipzen A."/>
            <person name="Lundell T."/>
            <person name="Morin E."/>
            <person name="Murat C."/>
            <person name="Sun H."/>
            <person name="Tunlid A."/>
            <person name="Henrissat B."/>
            <person name="Grigoriev I.V."/>
            <person name="Hibbett D.S."/>
            <person name="Martin F."/>
            <person name="Nordberg H.P."/>
            <person name="Cantor M.N."/>
            <person name="Hua S.X."/>
        </authorList>
    </citation>
    <scope>NUCLEOTIDE SEQUENCE [LARGE SCALE GENOMIC DNA]</scope>
    <source>
        <strain evidence="1 2">Foug A</strain>
    </source>
</reference>
<reference evidence="2" key="2">
    <citation type="submission" date="2015-01" db="EMBL/GenBank/DDBJ databases">
        <title>Evolutionary Origins and Diversification of the Mycorrhizal Mutualists.</title>
        <authorList>
            <consortium name="DOE Joint Genome Institute"/>
            <consortium name="Mycorrhizal Genomics Consortium"/>
            <person name="Kohler A."/>
            <person name="Kuo A."/>
            <person name="Nagy L.G."/>
            <person name="Floudas D."/>
            <person name="Copeland A."/>
            <person name="Barry K.W."/>
            <person name="Cichocki N."/>
            <person name="Veneault-Fourrey C."/>
            <person name="LaButti K."/>
            <person name="Lindquist E.A."/>
            <person name="Lipzen A."/>
            <person name="Lundell T."/>
            <person name="Morin E."/>
            <person name="Murat C."/>
            <person name="Riley R."/>
            <person name="Ohm R."/>
            <person name="Sun H."/>
            <person name="Tunlid A."/>
            <person name="Henrissat B."/>
            <person name="Grigoriev I.V."/>
            <person name="Hibbett D.S."/>
            <person name="Martin F."/>
        </authorList>
    </citation>
    <scope>NUCLEOTIDE SEQUENCE [LARGE SCALE GENOMIC DNA]</scope>
    <source>
        <strain evidence="2">Foug A</strain>
    </source>
</reference>
<dbReference type="AlphaFoldDB" id="A0A0C2ZTF9"/>
<accession>A0A0C2ZTF9</accession>